<dbReference type="Proteomes" id="UP001500523">
    <property type="component" value="Unassembled WGS sequence"/>
</dbReference>
<protein>
    <submittedName>
        <fullName evidence="6">MFS transporter</fullName>
    </submittedName>
</protein>
<feature type="transmembrane region" description="Helical" evidence="5">
    <location>
        <begin position="265"/>
        <end position="285"/>
    </location>
</feature>
<dbReference type="PANTHER" id="PTHR23514">
    <property type="entry name" value="BYPASS OF STOP CODON PROTEIN 6"/>
    <property type="match status" value="1"/>
</dbReference>
<accession>A0ABP7CZY1</accession>
<feature type="transmembrane region" description="Helical" evidence="5">
    <location>
        <begin position="227"/>
        <end position="253"/>
    </location>
</feature>
<dbReference type="InterPro" id="IPR051788">
    <property type="entry name" value="MFS_Transporter"/>
</dbReference>
<keyword evidence="4 5" id="KW-0472">Membrane</keyword>
<keyword evidence="2 5" id="KW-0812">Transmembrane</keyword>
<organism evidence="6 7">
    <name type="scientific">Sphingomonas cynarae</name>
    <dbReference type="NCBI Taxonomy" id="930197"/>
    <lineage>
        <taxon>Bacteria</taxon>
        <taxon>Pseudomonadati</taxon>
        <taxon>Pseudomonadota</taxon>
        <taxon>Alphaproteobacteria</taxon>
        <taxon>Sphingomonadales</taxon>
        <taxon>Sphingomonadaceae</taxon>
        <taxon>Sphingomonas</taxon>
    </lineage>
</organism>
<reference evidence="7" key="1">
    <citation type="journal article" date="2019" name="Int. J. Syst. Evol. Microbiol.">
        <title>The Global Catalogue of Microorganisms (GCM) 10K type strain sequencing project: providing services to taxonomists for standard genome sequencing and annotation.</title>
        <authorList>
            <consortium name="The Broad Institute Genomics Platform"/>
            <consortium name="The Broad Institute Genome Sequencing Center for Infectious Disease"/>
            <person name="Wu L."/>
            <person name="Ma J."/>
        </authorList>
    </citation>
    <scope>NUCLEOTIDE SEQUENCE [LARGE SCALE GENOMIC DNA]</scope>
    <source>
        <strain evidence="7">JCM 17498</strain>
    </source>
</reference>
<feature type="transmembrane region" description="Helical" evidence="5">
    <location>
        <begin position="168"/>
        <end position="188"/>
    </location>
</feature>
<comment type="caution">
    <text evidence="6">The sequence shown here is derived from an EMBL/GenBank/DDBJ whole genome shotgun (WGS) entry which is preliminary data.</text>
</comment>
<feature type="transmembrane region" description="Helical" evidence="5">
    <location>
        <begin position="141"/>
        <end position="162"/>
    </location>
</feature>
<evidence type="ECO:0000256" key="1">
    <source>
        <dbReference type="ARBA" id="ARBA00004141"/>
    </source>
</evidence>
<feature type="transmembrane region" description="Helical" evidence="5">
    <location>
        <begin position="291"/>
        <end position="311"/>
    </location>
</feature>
<feature type="transmembrane region" description="Helical" evidence="5">
    <location>
        <begin position="351"/>
        <end position="371"/>
    </location>
</feature>
<dbReference type="Pfam" id="PF07690">
    <property type="entry name" value="MFS_1"/>
    <property type="match status" value="1"/>
</dbReference>
<evidence type="ECO:0000256" key="4">
    <source>
        <dbReference type="ARBA" id="ARBA00023136"/>
    </source>
</evidence>
<feature type="transmembrane region" description="Helical" evidence="5">
    <location>
        <begin position="51"/>
        <end position="71"/>
    </location>
</feature>
<dbReference type="PANTHER" id="PTHR23514:SF13">
    <property type="entry name" value="INNER MEMBRANE PROTEIN YBJJ"/>
    <property type="match status" value="1"/>
</dbReference>
<dbReference type="InterPro" id="IPR011701">
    <property type="entry name" value="MFS"/>
</dbReference>
<dbReference type="PROSITE" id="PS51257">
    <property type="entry name" value="PROKAR_LIPOPROTEIN"/>
    <property type="match status" value="1"/>
</dbReference>
<keyword evidence="7" id="KW-1185">Reference proteome</keyword>
<evidence type="ECO:0000313" key="6">
    <source>
        <dbReference type="EMBL" id="GAA3697558.1"/>
    </source>
</evidence>
<proteinExistence type="predicted"/>
<dbReference type="CDD" id="cd17393">
    <property type="entry name" value="MFS_MosC_like"/>
    <property type="match status" value="1"/>
</dbReference>
<feature type="transmembrane region" description="Helical" evidence="5">
    <location>
        <begin position="102"/>
        <end position="120"/>
    </location>
</feature>
<dbReference type="SUPFAM" id="SSF103473">
    <property type="entry name" value="MFS general substrate transporter"/>
    <property type="match status" value="1"/>
</dbReference>
<sequence length="377" mass="37476">MTRPPPSDPPGARLATRLAFLVAGFVMACWAPMVPFAKARAGIDDATLGLLLLNLGIGSVVAMPVTGALAARRGSRPMILGGGTLLALLLPALAVADGVATLAVALFGFGAALGTIDVAMNVHAVEVERRAARPLMSGFHALFSIGGFAGAGGMTALLAAGLSPFAGTMVATGVALTALAVAAPRLLAARGDPTPLAWPHGVVLLLALLAATTFLVEGAILDWGALLVTGMGLVGLAQGGLGYMIFAIAMTVGRLAGDRAVRRLGAARILFGGGILTASGFVLLLAGPSTIAMAGFAAIGLGASNIVPVLFSAAGRQRTMPPPIAIAAVTTLGYAGILAGPAGIGLVAQRIGLPGAFWILAGLMILVALAARRVARV</sequence>
<evidence type="ECO:0000256" key="3">
    <source>
        <dbReference type="ARBA" id="ARBA00022989"/>
    </source>
</evidence>
<dbReference type="Gene3D" id="1.20.1250.20">
    <property type="entry name" value="MFS general substrate transporter like domains"/>
    <property type="match status" value="2"/>
</dbReference>
<comment type="subcellular location">
    <subcellularLocation>
        <location evidence="1">Membrane</location>
        <topology evidence="1">Multi-pass membrane protein</topology>
    </subcellularLocation>
</comment>
<evidence type="ECO:0000256" key="5">
    <source>
        <dbReference type="SAM" id="Phobius"/>
    </source>
</evidence>
<name>A0ABP7CZY1_9SPHN</name>
<dbReference type="RefSeq" id="WP_344691793.1">
    <property type="nucleotide sequence ID" value="NZ_BAABBF010000001.1"/>
</dbReference>
<dbReference type="EMBL" id="BAABBF010000001">
    <property type="protein sequence ID" value="GAA3697558.1"/>
    <property type="molecule type" value="Genomic_DNA"/>
</dbReference>
<feature type="transmembrane region" description="Helical" evidence="5">
    <location>
        <begin position="200"/>
        <end position="221"/>
    </location>
</feature>
<evidence type="ECO:0000313" key="7">
    <source>
        <dbReference type="Proteomes" id="UP001500523"/>
    </source>
</evidence>
<gene>
    <name evidence="6" type="ORF">GCM10022268_05110</name>
</gene>
<keyword evidence="3 5" id="KW-1133">Transmembrane helix</keyword>
<evidence type="ECO:0000256" key="2">
    <source>
        <dbReference type="ARBA" id="ARBA00022692"/>
    </source>
</evidence>
<feature type="transmembrane region" description="Helical" evidence="5">
    <location>
        <begin position="323"/>
        <end position="345"/>
    </location>
</feature>
<dbReference type="InterPro" id="IPR036259">
    <property type="entry name" value="MFS_trans_sf"/>
</dbReference>